<sequence length="69" mass="8295">MTKQRTEDRGQRTEDRGQRTEDRENDSIWSIGNIYLRAQNLVLCLFDYKYPHSNSTLKDKLSLSRGRWF</sequence>
<evidence type="ECO:0000313" key="2">
    <source>
        <dbReference type="EMBL" id="TDB54015.1"/>
    </source>
</evidence>
<evidence type="ECO:0000313" key="3">
    <source>
        <dbReference type="Proteomes" id="UP000295550"/>
    </source>
</evidence>
<evidence type="ECO:0000256" key="1">
    <source>
        <dbReference type="SAM" id="MobiDB-lite"/>
    </source>
</evidence>
<name>A0A4V2X6Z8_PHOLU</name>
<dbReference type="Proteomes" id="UP000295550">
    <property type="component" value="Unassembled WGS sequence"/>
</dbReference>
<protein>
    <submittedName>
        <fullName evidence="2">Uncharacterized protein</fullName>
    </submittedName>
</protein>
<gene>
    <name evidence="2" type="ORF">C5468_05670</name>
</gene>
<dbReference type="EMBL" id="PUJX01000005">
    <property type="protein sequence ID" value="TDB54015.1"/>
    <property type="molecule type" value="Genomic_DNA"/>
</dbReference>
<reference evidence="2 3" key="1">
    <citation type="journal article" date="2019" name="Int. J. Syst. Evol. Microbiol.">
        <title>Photorhabdus khanii subsp. guanajuatensis subsp. nov., isolated from Heterorhabditis atacamensis, and Photorhabdus luminescens subsp. mexicana subsp. nov., isolated from Heterorhabditis mexicana entomopathogenic nematodes.</title>
        <authorList>
            <person name="Machado R.A.R."/>
            <person name="Bruno P."/>
            <person name="Arce C.C.M."/>
            <person name="Liechti N."/>
            <person name="Kohler A."/>
            <person name="Bernal J."/>
            <person name="Bruggmann R."/>
            <person name="Turlings T.C.J."/>
        </authorList>
    </citation>
    <scope>NUCLEOTIDE SEQUENCE [LARGE SCALE GENOMIC DNA]</scope>
    <source>
        <strain evidence="2 3">MEX47-22</strain>
    </source>
</reference>
<proteinExistence type="predicted"/>
<feature type="region of interest" description="Disordered" evidence="1">
    <location>
        <begin position="1"/>
        <end position="24"/>
    </location>
</feature>
<accession>A0A4V2X6Z8</accession>
<dbReference type="AlphaFoldDB" id="A0A4V2X6Z8"/>
<organism evidence="2 3">
    <name type="scientific">Photorhabdus luminescens subsp. mexicana</name>
    <dbReference type="NCBI Taxonomy" id="2100167"/>
    <lineage>
        <taxon>Bacteria</taxon>
        <taxon>Pseudomonadati</taxon>
        <taxon>Pseudomonadota</taxon>
        <taxon>Gammaproteobacteria</taxon>
        <taxon>Enterobacterales</taxon>
        <taxon>Morganellaceae</taxon>
        <taxon>Photorhabdus</taxon>
    </lineage>
</organism>
<comment type="caution">
    <text evidence="2">The sequence shown here is derived from an EMBL/GenBank/DDBJ whole genome shotgun (WGS) entry which is preliminary data.</text>
</comment>